<protein>
    <recommendedName>
        <fullName evidence="4">FLYWCH-type domain-containing protein</fullName>
    </recommendedName>
</protein>
<dbReference type="AlphaFoldDB" id="A0AAV8VYT1"/>
<evidence type="ECO:0000313" key="2">
    <source>
        <dbReference type="EMBL" id="KAJ8919041.1"/>
    </source>
</evidence>
<dbReference type="Gene3D" id="2.20.25.240">
    <property type="match status" value="1"/>
</dbReference>
<dbReference type="Proteomes" id="UP001159042">
    <property type="component" value="Unassembled WGS sequence"/>
</dbReference>
<sequence length="162" mass="18732">MRQGLSKIVQEPEQPEEPQEPAEPEKYEKYGKNDGTMIDMDLEGNTGKKYLQASEEYVRYLKCSQYKALKCHATVIIYPNSAPKKNGIHNHPPDFTLESKMRFRKALKQAAQMMFDKKPAEIYKIVSDNQKDAAQLLPFEKVRHQIRMYSKKAKDACQVAFS</sequence>
<keyword evidence="3" id="KW-1185">Reference proteome</keyword>
<evidence type="ECO:0008006" key="4">
    <source>
        <dbReference type="Google" id="ProtNLM"/>
    </source>
</evidence>
<organism evidence="2 3">
    <name type="scientific">Exocentrus adspersus</name>
    <dbReference type="NCBI Taxonomy" id="1586481"/>
    <lineage>
        <taxon>Eukaryota</taxon>
        <taxon>Metazoa</taxon>
        <taxon>Ecdysozoa</taxon>
        <taxon>Arthropoda</taxon>
        <taxon>Hexapoda</taxon>
        <taxon>Insecta</taxon>
        <taxon>Pterygota</taxon>
        <taxon>Neoptera</taxon>
        <taxon>Endopterygota</taxon>
        <taxon>Coleoptera</taxon>
        <taxon>Polyphaga</taxon>
        <taxon>Cucujiformia</taxon>
        <taxon>Chrysomeloidea</taxon>
        <taxon>Cerambycidae</taxon>
        <taxon>Lamiinae</taxon>
        <taxon>Acanthocinini</taxon>
        <taxon>Exocentrus</taxon>
    </lineage>
</organism>
<evidence type="ECO:0000256" key="1">
    <source>
        <dbReference type="SAM" id="MobiDB-lite"/>
    </source>
</evidence>
<gene>
    <name evidence="2" type="ORF">NQ315_016947</name>
</gene>
<evidence type="ECO:0000313" key="3">
    <source>
        <dbReference type="Proteomes" id="UP001159042"/>
    </source>
</evidence>
<feature type="compositionally biased region" description="Acidic residues" evidence="1">
    <location>
        <begin position="13"/>
        <end position="22"/>
    </location>
</feature>
<feature type="compositionally biased region" description="Basic and acidic residues" evidence="1">
    <location>
        <begin position="23"/>
        <end position="32"/>
    </location>
</feature>
<feature type="region of interest" description="Disordered" evidence="1">
    <location>
        <begin position="1"/>
        <end position="36"/>
    </location>
</feature>
<accession>A0AAV8VYT1</accession>
<reference evidence="2 3" key="1">
    <citation type="journal article" date="2023" name="Insect Mol. Biol.">
        <title>Genome sequencing provides insights into the evolution of gene families encoding plant cell wall-degrading enzymes in longhorned beetles.</title>
        <authorList>
            <person name="Shin N.R."/>
            <person name="Okamura Y."/>
            <person name="Kirsch R."/>
            <person name="Pauchet Y."/>
        </authorList>
    </citation>
    <scope>NUCLEOTIDE SEQUENCE [LARGE SCALE GENOMIC DNA]</scope>
    <source>
        <strain evidence="2">EAD_L_NR</strain>
    </source>
</reference>
<comment type="caution">
    <text evidence="2">The sequence shown here is derived from an EMBL/GenBank/DDBJ whole genome shotgun (WGS) entry which is preliminary data.</text>
</comment>
<name>A0AAV8VYT1_9CUCU</name>
<proteinExistence type="predicted"/>
<dbReference type="EMBL" id="JANEYG010000021">
    <property type="protein sequence ID" value="KAJ8919041.1"/>
    <property type="molecule type" value="Genomic_DNA"/>
</dbReference>